<evidence type="ECO:0000313" key="4">
    <source>
        <dbReference type="Proteomes" id="UP000696413"/>
    </source>
</evidence>
<protein>
    <submittedName>
        <fullName evidence="3">Uncharacterized protein</fullName>
    </submittedName>
</protein>
<dbReference type="RefSeq" id="WP_073676500.1">
    <property type="nucleotide sequence ID" value="NZ_JAHBOL010000005.1"/>
</dbReference>
<feature type="region of interest" description="Disordered" evidence="1">
    <location>
        <begin position="1"/>
        <end position="37"/>
    </location>
</feature>
<sequence length="166" mass="17539">MNQPYPGNGWQHLPPPPYFGQPYPSGPHPPPPPPPKKRKTWPWILLALAAVVALAAGGLIAVKLCTNRDVTLTLEVTGTGSSALVAYSHGTDPPGDFVEVSLPWSSEGTGARDWLFDLIVQPTTASDTVTCRVTFDGMELAAETSTDGRTLTCTGLVPAHDDAHGS</sequence>
<evidence type="ECO:0000313" key="3">
    <source>
        <dbReference type="EMBL" id="MBU8821519.1"/>
    </source>
</evidence>
<dbReference type="EMBL" id="JAHBOM010000001">
    <property type="protein sequence ID" value="MBU8821519.1"/>
    <property type="molecule type" value="Genomic_DNA"/>
</dbReference>
<reference evidence="3 4" key="1">
    <citation type="submission" date="2021-05" db="EMBL/GenBank/DDBJ databases">
        <title>Draft Genome Sequences of Clinical Respiratory Isolates of Mycobacterium goodii Recovered in Ireland.</title>
        <authorList>
            <person name="Flanagan P.R."/>
            <person name="Mok S."/>
            <person name="Roycroft E."/>
            <person name="Rogers T.R."/>
            <person name="Fitzgibbon M."/>
        </authorList>
    </citation>
    <scope>NUCLEOTIDE SEQUENCE [LARGE SCALE GENOMIC DNA]</scope>
    <source>
        <strain evidence="3 4">14IE55</strain>
    </source>
</reference>
<feature type="transmembrane region" description="Helical" evidence="2">
    <location>
        <begin position="41"/>
        <end position="62"/>
    </location>
</feature>
<feature type="compositionally biased region" description="Pro residues" evidence="1">
    <location>
        <begin position="13"/>
        <end position="34"/>
    </location>
</feature>
<gene>
    <name evidence="3" type="ORF">KL859_01355</name>
</gene>
<keyword evidence="2" id="KW-0812">Transmembrane</keyword>
<organism evidence="3 4">
    <name type="scientific">Mycolicibacterium goodii</name>
    <name type="common">Mycobacterium goodii</name>
    <dbReference type="NCBI Taxonomy" id="134601"/>
    <lineage>
        <taxon>Bacteria</taxon>
        <taxon>Bacillati</taxon>
        <taxon>Actinomycetota</taxon>
        <taxon>Actinomycetes</taxon>
        <taxon>Mycobacteriales</taxon>
        <taxon>Mycobacteriaceae</taxon>
        <taxon>Mycolicibacterium</taxon>
    </lineage>
</organism>
<keyword evidence="2" id="KW-0472">Membrane</keyword>
<proteinExistence type="predicted"/>
<comment type="caution">
    <text evidence="3">The sequence shown here is derived from an EMBL/GenBank/DDBJ whole genome shotgun (WGS) entry which is preliminary data.</text>
</comment>
<dbReference type="Gene3D" id="2.60.40.2880">
    <property type="entry name" value="MmpS1-5, C-terminal soluble domain"/>
    <property type="match status" value="1"/>
</dbReference>
<dbReference type="InterPro" id="IPR038468">
    <property type="entry name" value="MmpS_C"/>
</dbReference>
<name>A0ABS6HFR4_MYCGD</name>
<evidence type="ECO:0000256" key="2">
    <source>
        <dbReference type="SAM" id="Phobius"/>
    </source>
</evidence>
<dbReference type="Proteomes" id="UP000696413">
    <property type="component" value="Unassembled WGS sequence"/>
</dbReference>
<keyword evidence="4" id="KW-1185">Reference proteome</keyword>
<keyword evidence="2" id="KW-1133">Transmembrane helix</keyword>
<accession>A0ABS6HFR4</accession>
<evidence type="ECO:0000256" key="1">
    <source>
        <dbReference type="SAM" id="MobiDB-lite"/>
    </source>
</evidence>